<protein>
    <submittedName>
        <fullName evidence="2">Uncharacterized protein</fullName>
    </submittedName>
</protein>
<comment type="caution">
    <text evidence="2">The sequence shown here is derived from an EMBL/GenBank/DDBJ whole genome shotgun (WGS) entry which is preliminary data.</text>
</comment>
<organism evidence="2 3">
    <name type="scientific">Parashewanella spongiae</name>
    <dbReference type="NCBI Taxonomy" id="342950"/>
    <lineage>
        <taxon>Bacteria</taxon>
        <taxon>Pseudomonadati</taxon>
        <taxon>Pseudomonadota</taxon>
        <taxon>Gammaproteobacteria</taxon>
        <taxon>Alteromonadales</taxon>
        <taxon>Shewanellaceae</taxon>
        <taxon>Parashewanella</taxon>
    </lineage>
</organism>
<evidence type="ECO:0000313" key="3">
    <source>
        <dbReference type="Proteomes" id="UP000273022"/>
    </source>
</evidence>
<gene>
    <name evidence="2" type="ORF">D5R81_15460</name>
</gene>
<name>A0A3A6U339_9GAMM</name>
<accession>A0A3A6U339</accession>
<dbReference type="RefSeq" id="WP_121854529.1">
    <property type="nucleotide sequence ID" value="NZ_JAKILH010000117.1"/>
</dbReference>
<dbReference type="Proteomes" id="UP000273022">
    <property type="component" value="Unassembled WGS sequence"/>
</dbReference>
<evidence type="ECO:0000256" key="1">
    <source>
        <dbReference type="SAM" id="SignalP"/>
    </source>
</evidence>
<reference evidence="2 3" key="1">
    <citation type="submission" date="2018-09" db="EMBL/GenBank/DDBJ databases">
        <title>Phylogeny of the Shewanellaceae, and recommendation for two new genera, Pseudoshewanella and Parashewanella.</title>
        <authorList>
            <person name="Wang G."/>
        </authorList>
    </citation>
    <scope>NUCLEOTIDE SEQUENCE [LARGE SCALE GENOMIC DNA]</scope>
    <source>
        <strain evidence="2 3">KCTC 22492</strain>
    </source>
</reference>
<proteinExistence type="predicted"/>
<dbReference type="AlphaFoldDB" id="A0A3A6U339"/>
<dbReference type="EMBL" id="QYYH01000115">
    <property type="protein sequence ID" value="RJY07559.1"/>
    <property type="molecule type" value="Genomic_DNA"/>
</dbReference>
<sequence length="64" mass="7002">MNTSVMKMSCLLLVLLLTHCSSASKPPHCHDDGKGLKPVNHAAISLKPVRLKPTALKPIKQHHE</sequence>
<evidence type="ECO:0000313" key="2">
    <source>
        <dbReference type="EMBL" id="RJY07559.1"/>
    </source>
</evidence>
<keyword evidence="1" id="KW-0732">Signal</keyword>
<keyword evidence="3" id="KW-1185">Reference proteome</keyword>
<feature type="signal peptide" evidence="1">
    <location>
        <begin position="1"/>
        <end position="23"/>
    </location>
</feature>
<feature type="chain" id="PRO_5017462554" evidence="1">
    <location>
        <begin position="24"/>
        <end position="64"/>
    </location>
</feature>